<dbReference type="Proteomes" id="UP000095286">
    <property type="component" value="Unplaced"/>
</dbReference>
<proteinExistence type="predicted"/>
<sequence length="444" mass="49157">MDTQIIEILLKEVLTNFEQGNVYEEDGQDDLSQLMYNNGLTKFDKIKKMPEIQSHTLFPQIESMQKKILTKLSAENLPEVKVDIVVTKDTEDELTFFIPGDVKLFIIDGDSTTVLADSTSLEIFKYNPPLIVKDGDEEMKAEAYIKVGSWVYPLITNKTPVLESEFNTFVVPNPIHDKPNMCVSIMLPQEIDIALKKDFVKLLKSLTEFRVNDDATTQMTETEKKRMSERIALCCIRNGGRAGAKIRKAANKGSKFILKKGLEKRSNSTPNQVPTIMNPIVKHSIFYIHKSSKAVSKATGKWLESVGNLGANLGEKLVKKCDVSPGRLATGTSNIIEGGIIGLAMVFIALAEANKTLLKNIADESIEFVNHKYGQDAATTVHKGVYCLGHAGISAIHIIELRPISVVRRMGMSAGMKVVNEFSDLQLGPTNTTPLAIEEGKKNQ</sequence>
<evidence type="ECO:0000313" key="1">
    <source>
        <dbReference type="Proteomes" id="UP000095286"/>
    </source>
</evidence>
<dbReference type="WBParaSite" id="RSKR_0000366500.1">
    <property type="protein sequence ID" value="RSKR_0000366500.1"/>
    <property type="gene ID" value="RSKR_0000366500"/>
</dbReference>
<reference evidence="2" key="1">
    <citation type="submission" date="2016-11" db="UniProtKB">
        <authorList>
            <consortium name="WormBaseParasite"/>
        </authorList>
    </citation>
    <scope>IDENTIFICATION</scope>
    <source>
        <strain evidence="2">KR3021</strain>
    </source>
</reference>
<protein>
    <submittedName>
        <fullName evidence="2">Inheritance of peroxisomes protein 1</fullName>
    </submittedName>
</protein>
<organism evidence="1 2">
    <name type="scientific">Rhabditophanes sp. KR3021</name>
    <dbReference type="NCBI Taxonomy" id="114890"/>
    <lineage>
        <taxon>Eukaryota</taxon>
        <taxon>Metazoa</taxon>
        <taxon>Ecdysozoa</taxon>
        <taxon>Nematoda</taxon>
        <taxon>Chromadorea</taxon>
        <taxon>Rhabditida</taxon>
        <taxon>Tylenchina</taxon>
        <taxon>Panagrolaimomorpha</taxon>
        <taxon>Strongyloidoidea</taxon>
        <taxon>Alloionematidae</taxon>
        <taxon>Rhabditophanes</taxon>
    </lineage>
</organism>
<evidence type="ECO:0000313" key="2">
    <source>
        <dbReference type="WBParaSite" id="RSKR_0000366500.1"/>
    </source>
</evidence>
<name>A0AC35TRX0_9BILA</name>
<accession>A0AC35TRX0</accession>